<dbReference type="AlphaFoldDB" id="A0A239LV63"/>
<dbReference type="RefSeq" id="WP_089227238.1">
    <property type="nucleotide sequence ID" value="NZ_FZOF01000021.1"/>
</dbReference>
<protein>
    <submittedName>
        <fullName evidence="1">Uncharacterized protein</fullName>
    </submittedName>
</protein>
<dbReference type="EMBL" id="FZOF01000021">
    <property type="protein sequence ID" value="SNT34567.1"/>
    <property type="molecule type" value="Genomic_DNA"/>
</dbReference>
<accession>A0A239LV63</accession>
<evidence type="ECO:0000313" key="2">
    <source>
        <dbReference type="Proteomes" id="UP000198280"/>
    </source>
</evidence>
<dbReference type="Proteomes" id="UP000198280">
    <property type="component" value="Unassembled WGS sequence"/>
</dbReference>
<reference evidence="1 2" key="1">
    <citation type="submission" date="2017-06" db="EMBL/GenBank/DDBJ databases">
        <authorList>
            <person name="Kim H.J."/>
            <person name="Triplett B.A."/>
        </authorList>
    </citation>
    <scope>NUCLEOTIDE SEQUENCE [LARGE SCALE GENOMIC DNA]</scope>
    <source>
        <strain evidence="1 2">CGMCC 4.1858</strain>
    </source>
</reference>
<gene>
    <name evidence="1" type="ORF">SAMN05216252_121133</name>
</gene>
<name>A0A239LV63_9ACTN</name>
<evidence type="ECO:0000313" key="1">
    <source>
        <dbReference type="EMBL" id="SNT34567.1"/>
    </source>
</evidence>
<proteinExistence type="predicted"/>
<sequence>MALRGKDGQVEYVRDYTVERAVDDIGFMVEETDEGVVRYRMQVVASDGCSSAMGRRCIACRPGTAPP</sequence>
<keyword evidence="2" id="KW-1185">Reference proteome</keyword>
<organism evidence="1 2">
    <name type="scientific">Actinacidiphila glaucinigra</name>
    <dbReference type="NCBI Taxonomy" id="235986"/>
    <lineage>
        <taxon>Bacteria</taxon>
        <taxon>Bacillati</taxon>
        <taxon>Actinomycetota</taxon>
        <taxon>Actinomycetes</taxon>
        <taxon>Kitasatosporales</taxon>
        <taxon>Streptomycetaceae</taxon>
        <taxon>Actinacidiphila</taxon>
    </lineage>
</organism>